<sequence>MHPKYCIKMKHPKRQYVWAKRCSTPTSHPGGILSTFQPLRSVSNVYVIQLIGAAARIQILMYSMLCMCLGKMLCKYMTLLSLF</sequence>
<proteinExistence type="predicted"/>
<name>A0A4D9F2L6_9SAUR</name>
<reference evidence="2 3" key="2">
    <citation type="submission" date="2019-04" db="EMBL/GenBank/DDBJ databases">
        <title>The genome sequence of big-headed turtle.</title>
        <authorList>
            <person name="Gong S."/>
        </authorList>
    </citation>
    <scope>NUCLEOTIDE SEQUENCE [LARGE SCALE GENOMIC DNA]</scope>
    <source>
        <strain evidence="2">DO16091913</strain>
        <tissue evidence="2">Muscle</tissue>
    </source>
</reference>
<dbReference type="Proteomes" id="UP000297703">
    <property type="component" value="Unassembled WGS sequence"/>
</dbReference>
<protein>
    <submittedName>
        <fullName evidence="2">Ubiquitin-like modifier-activating enzyme ATG7</fullName>
    </submittedName>
</protein>
<dbReference type="AlphaFoldDB" id="A0A4D9F2L6"/>
<keyword evidence="1" id="KW-1133">Transmembrane helix</keyword>
<keyword evidence="1" id="KW-0472">Membrane</keyword>
<evidence type="ECO:0000313" key="3">
    <source>
        <dbReference type="Proteomes" id="UP000297703"/>
    </source>
</evidence>
<keyword evidence="1" id="KW-0812">Transmembrane</keyword>
<feature type="transmembrane region" description="Helical" evidence="1">
    <location>
        <begin position="46"/>
        <end position="70"/>
    </location>
</feature>
<organism evidence="2 3">
    <name type="scientific">Platysternon megacephalum</name>
    <name type="common">big-headed turtle</name>
    <dbReference type="NCBI Taxonomy" id="55544"/>
    <lineage>
        <taxon>Eukaryota</taxon>
        <taxon>Metazoa</taxon>
        <taxon>Chordata</taxon>
        <taxon>Craniata</taxon>
        <taxon>Vertebrata</taxon>
        <taxon>Euteleostomi</taxon>
        <taxon>Archelosauria</taxon>
        <taxon>Testudinata</taxon>
        <taxon>Testudines</taxon>
        <taxon>Cryptodira</taxon>
        <taxon>Durocryptodira</taxon>
        <taxon>Testudinoidea</taxon>
        <taxon>Platysternidae</taxon>
        <taxon>Platysternon</taxon>
    </lineage>
</organism>
<evidence type="ECO:0000256" key="1">
    <source>
        <dbReference type="SAM" id="Phobius"/>
    </source>
</evidence>
<reference evidence="2 3" key="1">
    <citation type="submission" date="2019-04" db="EMBL/GenBank/DDBJ databases">
        <title>Draft genome of the big-headed turtle Platysternon megacephalum.</title>
        <authorList>
            <person name="Gong S."/>
        </authorList>
    </citation>
    <scope>NUCLEOTIDE SEQUENCE [LARGE SCALE GENOMIC DNA]</scope>
    <source>
        <strain evidence="2">DO16091913</strain>
        <tissue evidence="2">Muscle</tissue>
    </source>
</reference>
<gene>
    <name evidence="2" type="ORF">DR999_PMT00701</name>
</gene>
<evidence type="ECO:0000313" key="2">
    <source>
        <dbReference type="EMBL" id="TFK15815.1"/>
    </source>
</evidence>
<comment type="caution">
    <text evidence="2">The sequence shown here is derived from an EMBL/GenBank/DDBJ whole genome shotgun (WGS) entry which is preliminary data.</text>
</comment>
<dbReference type="EMBL" id="QXTE01000003">
    <property type="protein sequence ID" value="TFK15815.1"/>
    <property type="molecule type" value="Genomic_DNA"/>
</dbReference>
<keyword evidence="3" id="KW-1185">Reference proteome</keyword>
<accession>A0A4D9F2L6</accession>